<feature type="compositionally biased region" description="Low complexity" evidence="1">
    <location>
        <begin position="43"/>
        <end position="52"/>
    </location>
</feature>
<keyword evidence="4" id="KW-1185">Reference proteome</keyword>
<feature type="compositionally biased region" description="Acidic residues" evidence="1">
    <location>
        <begin position="62"/>
        <end position="76"/>
    </location>
</feature>
<dbReference type="Proteomes" id="UP000831880">
    <property type="component" value="Chromosome"/>
</dbReference>
<gene>
    <name evidence="3" type="ORF">MUO14_02835</name>
</gene>
<evidence type="ECO:0000256" key="1">
    <source>
        <dbReference type="SAM" id="MobiDB-lite"/>
    </source>
</evidence>
<feature type="domain" description="GerMN" evidence="2">
    <location>
        <begin position="107"/>
        <end position="198"/>
    </location>
</feature>
<evidence type="ECO:0000313" key="3">
    <source>
        <dbReference type="EMBL" id="UOQ93933.1"/>
    </source>
</evidence>
<dbReference type="RefSeq" id="WP_244753544.1">
    <property type="nucleotide sequence ID" value="NZ_CP095074.1"/>
</dbReference>
<reference evidence="3 4" key="1">
    <citation type="submission" date="2022-04" db="EMBL/GenBank/DDBJ databases">
        <title>Halobacillus sp. isolated from saltern.</title>
        <authorList>
            <person name="Won M."/>
            <person name="Lee C.-M."/>
            <person name="Woen H.-Y."/>
            <person name="Kwon S.-W."/>
        </authorList>
    </citation>
    <scope>NUCLEOTIDE SEQUENCE [LARGE SCALE GENOMIC DNA]</scope>
    <source>
        <strain evidence="3 4">SSTM10-2</strain>
    </source>
</reference>
<feature type="compositionally biased region" description="Acidic residues" evidence="1">
    <location>
        <begin position="33"/>
        <end position="42"/>
    </location>
</feature>
<dbReference type="SMART" id="SM00909">
    <property type="entry name" value="Germane"/>
    <property type="match status" value="2"/>
</dbReference>
<accession>A0ABY4H183</accession>
<feature type="region of interest" description="Disordered" evidence="1">
    <location>
        <begin position="33"/>
        <end position="77"/>
    </location>
</feature>
<dbReference type="EMBL" id="CP095074">
    <property type="protein sequence ID" value="UOQ93933.1"/>
    <property type="molecule type" value="Genomic_DNA"/>
</dbReference>
<evidence type="ECO:0000313" key="4">
    <source>
        <dbReference type="Proteomes" id="UP000831880"/>
    </source>
</evidence>
<protein>
    <submittedName>
        <fullName evidence="3">GerMN domain-containing protein</fullName>
    </submittedName>
</protein>
<sequence>MKTCGIKPLSIAVLLSTGLLSGCLFEGEQSLEEIDAPPEEETAANPETNTEEPAPEKGSGEESAEVEEGMEGEEAASETVARELFLIDSNGMVVPQTVELPASKEVATQSLEYLVKDGPISNLLPTGFEAVLPAGTQILGMNLKDNGTMVVDVSKEFKNYQANEEQKILEAMTYTVTQFDNVDRMKLWINGHELKEMPVSGTPISKGVSRSDGINVHVGNNTDVVSSKAVTVYYPSQQSGQEVYQVPVTTRVDAEGELYTSLVQTLLEGPELGSSLQQPFNKEAEVTSAELTDGVLSVTFSEGLLNGQEPKAVAEPALASLVMSLTNMKEVEAVEVKVEGVEQVLNEAGEPLAEPVTRSDINGASEPESL</sequence>
<proteinExistence type="predicted"/>
<dbReference type="Pfam" id="PF10646">
    <property type="entry name" value="Germane"/>
    <property type="match status" value="2"/>
</dbReference>
<evidence type="ECO:0000259" key="2">
    <source>
        <dbReference type="SMART" id="SM00909"/>
    </source>
</evidence>
<feature type="region of interest" description="Disordered" evidence="1">
    <location>
        <begin position="348"/>
        <end position="370"/>
    </location>
</feature>
<dbReference type="PROSITE" id="PS51257">
    <property type="entry name" value="PROKAR_LIPOPROTEIN"/>
    <property type="match status" value="1"/>
</dbReference>
<dbReference type="InterPro" id="IPR019606">
    <property type="entry name" value="GerMN"/>
</dbReference>
<organism evidence="3 4">
    <name type="scientific">Halobacillus shinanisalinarum</name>
    <dbReference type="NCBI Taxonomy" id="2932258"/>
    <lineage>
        <taxon>Bacteria</taxon>
        <taxon>Bacillati</taxon>
        <taxon>Bacillota</taxon>
        <taxon>Bacilli</taxon>
        <taxon>Bacillales</taxon>
        <taxon>Bacillaceae</taxon>
        <taxon>Halobacillus</taxon>
    </lineage>
</organism>
<name>A0ABY4H183_9BACI</name>
<feature type="domain" description="GerMN" evidence="2">
    <location>
        <begin position="259"/>
        <end position="347"/>
    </location>
</feature>